<dbReference type="PANTHER" id="PTHR47234">
    <property type="match status" value="1"/>
</dbReference>
<dbReference type="RefSeq" id="WP_377283144.1">
    <property type="nucleotide sequence ID" value="NZ_JBHRSI010000008.1"/>
</dbReference>
<dbReference type="Gene3D" id="2.170.130.10">
    <property type="entry name" value="TonB-dependent receptor, plug domain"/>
    <property type="match status" value="1"/>
</dbReference>
<evidence type="ECO:0000256" key="9">
    <source>
        <dbReference type="RuleBase" id="RU003357"/>
    </source>
</evidence>
<dbReference type="InterPro" id="IPR012910">
    <property type="entry name" value="Plug_dom"/>
</dbReference>
<name>A0ABW4N109_9CAUL</name>
<evidence type="ECO:0000256" key="8">
    <source>
        <dbReference type="PROSITE-ProRule" id="PRU01360"/>
    </source>
</evidence>
<feature type="signal peptide" evidence="10">
    <location>
        <begin position="1"/>
        <end position="27"/>
    </location>
</feature>
<proteinExistence type="inferred from homology"/>
<dbReference type="InterPro" id="IPR000531">
    <property type="entry name" value="Beta-barrel_TonB"/>
</dbReference>
<dbReference type="Pfam" id="PF00593">
    <property type="entry name" value="TonB_dep_Rec_b-barrel"/>
    <property type="match status" value="1"/>
</dbReference>
<evidence type="ECO:0000256" key="6">
    <source>
        <dbReference type="ARBA" id="ARBA00023136"/>
    </source>
</evidence>
<organism evidence="13 14">
    <name type="scientific">Phenylobacterium terrae</name>
    <dbReference type="NCBI Taxonomy" id="2665495"/>
    <lineage>
        <taxon>Bacteria</taxon>
        <taxon>Pseudomonadati</taxon>
        <taxon>Pseudomonadota</taxon>
        <taxon>Alphaproteobacteria</taxon>
        <taxon>Caulobacterales</taxon>
        <taxon>Caulobacteraceae</taxon>
        <taxon>Phenylobacterium</taxon>
    </lineage>
</organism>
<dbReference type="Proteomes" id="UP001597237">
    <property type="component" value="Unassembled WGS sequence"/>
</dbReference>
<keyword evidence="3 8" id="KW-1134">Transmembrane beta strand</keyword>
<evidence type="ECO:0000256" key="1">
    <source>
        <dbReference type="ARBA" id="ARBA00004571"/>
    </source>
</evidence>
<gene>
    <name evidence="13" type="ORF">ACFSC0_09690</name>
</gene>
<accession>A0ABW4N109</accession>
<feature type="chain" id="PRO_5047266220" evidence="10">
    <location>
        <begin position="28"/>
        <end position="1043"/>
    </location>
</feature>
<protein>
    <submittedName>
        <fullName evidence="13">TonB-dependent receptor domain-containing protein</fullName>
    </submittedName>
</protein>
<dbReference type="InterPro" id="IPR039426">
    <property type="entry name" value="TonB-dep_rcpt-like"/>
</dbReference>
<feature type="domain" description="TonB-dependent receptor plug" evidence="12">
    <location>
        <begin position="51"/>
        <end position="169"/>
    </location>
</feature>
<evidence type="ECO:0000256" key="5">
    <source>
        <dbReference type="ARBA" id="ARBA00023077"/>
    </source>
</evidence>
<evidence type="ECO:0000256" key="7">
    <source>
        <dbReference type="ARBA" id="ARBA00023237"/>
    </source>
</evidence>
<keyword evidence="7 8" id="KW-0998">Cell outer membrane</keyword>
<keyword evidence="13" id="KW-0675">Receptor</keyword>
<keyword evidence="6 8" id="KW-0472">Membrane</keyword>
<evidence type="ECO:0000256" key="4">
    <source>
        <dbReference type="ARBA" id="ARBA00022692"/>
    </source>
</evidence>
<comment type="subcellular location">
    <subcellularLocation>
        <location evidence="1 8">Cell outer membrane</location>
        <topology evidence="1 8">Multi-pass membrane protein</topology>
    </subcellularLocation>
</comment>
<sequence length="1043" mass="111659">MRTRLFTAASRASLALALGLIAHPALAQRADDASEVEEVVVTGSYIAGTPEDAAVPVDVVTAQTLEEQGSPTMVQMVKTMTGVGSGVGESNRYLTGAGTASVNLRGFGASRTLSLFNGRRMADTTQATSTTGVGGGADLSFIPTAAIGRIEVLKEGAAAIYGSDAVGGVVNFITRKDLDGLEISAQYAFIDGSDGDYEVNLAWGRTFEQGNALLTAGYRRRSVLPTLERDWALLPYEQDPAAGWTIATSVPNYLRPNGTAFPAGAYIGPDGVAYSLATAQPIRDNGCREMGGVLTVSTTNGAPVTTPTPTSACRFQFTPWNDLVNDEYHYQLYGEVNFDFSENLAFHGEAMWALHEVPRQRISPSNATTNFPTAASLGGTSGSTATPSFNFQTFFFVPAANPGYQATFDWVANPAQGCMAPLTRAQCAAALSVPGMSIPQASWRPISFSGDPNTPDGGGHQSVEADAWRVSGGFSGTIFGSIGFDTALTYMETQSRTSTPDILTNRLQNALNGFASRKGDPNQCELSERTPANAGNAAAGCYWFNPFANAQTIKLQGGAATPYTNPAVANDPAVLRWLYESPLSTLTNRIMVADAVFTGELPITLPGGTVAYAVGGQWRKRTFIGDYSELNNAEITPCVDSIDDGTPACVVPTGPLNFNAPNVNYDDTDDVWAIFAETRVPVMENLEFTLAVRHEDHGDIGTTTNPKIAARWAPLDWLTFRGSASTTFRAPSPLVTTPREQKGVANLGGTYRAVITANNPDLQPETATTYNVGFVVELGGFTGSLDYYKFDFEDELTVETAAQIFNQANLLAASPAACNDPALAPLKARFVYSGGGGTTGCDVGTIITTLVNVVNGPDTTTSGLDARAQYDWDEVNLFGWGEGLTAAVGLEATYLFEFKRGDFSLLGAEDIVFQAAVDRAGRHDLLSTFISYPKLRGTAFASLSGEAWSLRWQILYHEGTRPLPGTTSTVYINGFPVTVGKSEDFWQHDVVLRYELPWDTVATFAVQNVFDRDPPFKHSQFNYDYTSASPLGRVFEIGLKKRF</sequence>
<feature type="domain" description="TonB-dependent receptor-like beta-barrel" evidence="11">
    <location>
        <begin position="600"/>
        <end position="1009"/>
    </location>
</feature>
<reference evidence="14" key="1">
    <citation type="journal article" date="2019" name="Int. J. Syst. Evol. Microbiol.">
        <title>The Global Catalogue of Microorganisms (GCM) 10K type strain sequencing project: providing services to taxonomists for standard genome sequencing and annotation.</title>
        <authorList>
            <consortium name="The Broad Institute Genomics Platform"/>
            <consortium name="The Broad Institute Genome Sequencing Center for Infectious Disease"/>
            <person name="Wu L."/>
            <person name="Ma J."/>
        </authorList>
    </citation>
    <scope>NUCLEOTIDE SEQUENCE [LARGE SCALE GENOMIC DNA]</scope>
    <source>
        <strain evidence="14">DFY28</strain>
    </source>
</reference>
<keyword evidence="10" id="KW-0732">Signal</keyword>
<keyword evidence="2 8" id="KW-0813">Transport</keyword>
<dbReference type="Pfam" id="PF07715">
    <property type="entry name" value="Plug"/>
    <property type="match status" value="1"/>
</dbReference>
<dbReference type="Gene3D" id="2.40.170.20">
    <property type="entry name" value="TonB-dependent receptor, beta-barrel domain"/>
    <property type="match status" value="1"/>
</dbReference>
<dbReference type="PANTHER" id="PTHR47234:SF2">
    <property type="entry name" value="TONB-DEPENDENT RECEPTOR"/>
    <property type="match status" value="1"/>
</dbReference>
<evidence type="ECO:0000256" key="2">
    <source>
        <dbReference type="ARBA" id="ARBA00022448"/>
    </source>
</evidence>
<evidence type="ECO:0000259" key="11">
    <source>
        <dbReference type="Pfam" id="PF00593"/>
    </source>
</evidence>
<evidence type="ECO:0000259" key="12">
    <source>
        <dbReference type="Pfam" id="PF07715"/>
    </source>
</evidence>
<evidence type="ECO:0000256" key="3">
    <source>
        <dbReference type="ARBA" id="ARBA00022452"/>
    </source>
</evidence>
<comment type="caution">
    <text evidence="13">The sequence shown here is derived from an EMBL/GenBank/DDBJ whole genome shotgun (WGS) entry which is preliminary data.</text>
</comment>
<keyword evidence="4 8" id="KW-0812">Transmembrane</keyword>
<dbReference type="SUPFAM" id="SSF56935">
    <property type="entry name" value="Porins"/>
    <property type="match status" value="1"/>
</dbReference>
<keyword evidence="14" id="KW-1185">Reference proteome</keyword>
<dbReference type="InterPro" id="IPR036942">
    <property type="entry name" value="Beta-barrel_TonB_sf"/>
</dbReference>
<keyword evidence="5 9" id="KW-0798">TonB box</keyword>
<dbReference type="PROSITE" id="PS52016">
    <property type="entry name" value="TONB_DEPENDENT_REC_3"/>
    <property type="match status" value="1"/>
</dbReference>
<evidence type="ECO:0000313" key="13">
    <source>
        <dbReference type="EMBL" id="MFD1783664.1"/>
    </source>
</evidence>
<evidence type="ECO:0000256" key="10">
    <source>
        <dbReference type="SAM" id="SignalP"/>
    </source>
</evidence>
<dbReference type="InterPro" id="IPR037066">
    <property type="entry name" value="Plug_dom_sf"/>
</dbReference>
<evidence type="ECO:0000313" key="14">
    <source>
        <dbReference type="Proteomes" id="UP001597237"/>
    </source>
</evidence>
<dbReference type="EMBL" id="JBHUEY010000001">
    <property type="protein sequence ID" value="MFD1783664.1"/>
    <property type="molecule type" value="Genomic_DNA"/>
</dbReference>
<comment type="similarity">
    <text evidence="8 9">Belongs to the TonB-dependent receptor family.</text>
</comment>